<evidence type="ECO:0000313" key="2">
    <source>
        <dbReference type="Proteomes" id="UP000265768"/>
    </source>
</evidence>
<proteinExistence type="predicted"/>
<dbReference type="EMBL" id="QZEY01000021">
    <property type="protein sequence ID" value="RJL22746.1"/>
    <property type="molecule type" value="Genomic_DNA"/>
</dbReference>
<dbReference type="InterPro" id="IPR034660">
    <property type="entry name" value="DinB/YfiT-like"/>
</dbReference>
<protein>
    <submittedName>
        <fullName evidence="1">DinB family protein</fullName>
    </submittedName>
</protein>
<dbReference type="OrthoDB" id="4548523at2"/>
<reference evidence="1 2" key="1">
    <citation type="submission" date="2018-09" db="EMBL/GenBank/DDBJ databases">
        <title>YIM 75507 draft genome.</title>
        <authorList>
            <person name="Tang S."/>
            <person name="Feng Y."/>
        </authorList>
    </citation>
    <scope>NUCLEOTIDE SEQUENCE [LARGE SCALE GENOMIC DNA]</scope>
    <source>
        <strain evidence="1 2">YIM 75507</strain>
    </source>
</reference>
<gene>
    <name evidence="1" type="ORF">D5H75_34710</name>
</gene>
<dbReference type="AlphaFoldDB" id="A0A3A4A250"/>
<dbReference type="RefSeq" id="WP_119930838.1">
    <property type="nucleotide sequence ID" value="NZ_QZEY01000021.1"/>
</dbReference>
<dbReference type="SUPFAM" id="SSF109854">
    <property type="entry name" value="DinB/YfiT-like putative metalloenzymes"/>
    <property type="match status" value="1"/>
</dbReference>
<sequence length="167" mass="18974">MTTEINDPQFVAGERTALRQWLDYHRAVLARKCEGLTDEQLRLRAVEPSSLSLLGLVRHMALVETSWFQNRFAGGDVPLPYISDGNPDGEFDDVDGADVVEAFTRWREACDRSREIEAAAKSLDETGVVRGESVDLRWIMIHMIEEYARHNGHADFLRERIDGRTGD</sequence>
<evidence type="ECO:0000313" key="1">
    <source>
        <dbReference type="EMBL" id="RJL22746.1"/>
    </source>
</evidence>
<dbReference type="Gene3D" id="1.20.120.450">
    <property type="entry name" value="dinb family like domain"/>
    <property type="match status" value="1"/>
</dbReference>
<dbReference type="Proteomes" id="UP000265768">
    <property type="component" value="Unassembled WGS sequence"/>
</dbReference>
<comment type="caution">
    <text evidence="1">The sequence shown here is derived from an EMBL/GenBank/DDBJ whole genome shotgun (WGS) entry which is preliminary data.</text>
</comment>
<dbReference type="Pfam" id="PF04978">
    <property type="entry name" value="MST"/>
    <property type="match status" value="1"/>
</dbReference>
<name>A0A3A4A250_9ACTN</name>
<accession>A0A3A4A250</accession>
<keyword evidence="2" id="KW-1185">Reference proteome</keyword>
<organism evidence="1 2">
    <name type="scientific">Bailinhaonella thermotolerans</name>
    <dbReference type="NCBI Taxonomy" id="1070861"/>
    <lineage>
        <taxon>Bacteria</taxon>
        <taxon>Bacillati</taxon>
        <taxon>Actinomycetota</taxon>
        <taxon>Actinomycetes</taxon>
        <taxon>Streptosporangiales</taxon>
        <taxon>Streptosporangiaceae</taxon>
        <taxon>Bailinhaonella</taxon>
    </lineage>
</organism>
<dbReference type="InterPro" id="IPR007061">
    <property type="entry name" value="MST-like"/>
</dbReference>